<dbReference type="PROSITE" id="PS00061">
    <property type="entry name" value="ADH_SHORT"/>
    <property type="match status" value="1"/>
</dbReference>
<organism evidence="5">
    <name type="scientific">Candida tenuis (strain ATCC 10573 / BCRC 21748 / CBS 615 / JCM 9827 / NBRC 10315 / NRRL Y-1498 / VKM Y-70)</name>
    <name type="common">Yeast</name>
    <name type="synonym">Yamadazyma tenuis</name>
    <dbReference type="NCBI Taxonomy" id="590646"/>
    <lineage>
        <taxon>Eukaryota</taxon>
        <taxon>Fungi</taxon>
        <taxon>Dikarya</taxon>
        <taxon>Ascomycota</taxon>
        <taxon>Saccharomycotina</taxon>
        <taxon>Pichiomycetes</taxon>
        <taxon>Debaryomycetaceae</taxon>
        <taxon>Yamadazyma</taxon>
    </lineage>
</organism>
<keyword evidence="3" id="KW-0560">Oxidoreductase</keyword>
<reference evidence="4 5" key="1">
    <citation type="journal article" date="2011" name="Proc. Natl. Acad. Sci. U.S.A.">
        <title>Comparative genomics of xylose-fermenting fungi for enhanced biofuel production.</title>
        <authorList>
            <person name="Wohlbach D.J."/>
            <person name="Kuo A."/>
            <person name="Sato T.K."/>
            <person name="Potts K.M."/>
            <person name="Salamov A.A."/>
            <person name="LaButti K.M."/>
            <person name="Sun H."/>
            <person name="Clum A."/>
            <person name="Pangilinan J.L."/>
            <person name="Lindquist E.A."/>
            <person name="Lucas S."/>
            <person name="Lapidus A."/>
            <person name="Jin M."/>
            <person name="Gunawan C."/>
            <person name="Balan V."/>
            <person name="Dale B.E."/>
            <person name="Jeffries T.W."/>
            <person name="Zinkel R."/>
            <person name="Barry K.W."/>
            <person name="Grigoriev I.V."/>
            <person name="Gasch A.P."/>
        </authorList>
    </citation>
    <scope>NUCLEOTIDE SEQUENCE [LARGE SCALE GENOMIC DNA]</scope>
    <source>
        <strain evidence="5">ATCC 10573 / BCRC 21748 / CBS 615 / JCM 9827 / NBRC 10315 / NRRL Y-1498 / VKM Y-70</strain>
    </source>
</reference>
<protein>
    <submittedName>
        <fullName evidence="4">NAD(P)-binding protein</fullName>
    </submittedName>
</protein>
<dbReference type="InterPro" id="IPR036291">
    <property type="entry name" value="NAD(P)-bd_dom_sf"/>
</dbReference>
<dbReference type="Proteomes" id="UP000000707">
    <property type="component" value="Unassembled WGS sequence"/>
</dbReference>
<dbReference type="RefSeq" id="XP_006689267.1">
    <property type="nucleotide sequence ID" value="XM_006689204.1"/>
</dbReference>
<dbReference type="SUPFAM" id="SSF51735">
    <property type="entry name" value="NAD(P)-binding Rossmann-fold domains"/>
    <property type="match status" value="1"/>
</dbReference>
<dbReference type="InterPro" id="IPR051468">
    <property type="entry name" value="Fungal_SecMetab_SDRs"/>
</dbReference>
<dbReference type="GO" id="GO:0005737">
    <property type="term" value="C:cytoplasm"/>
    <property type="evidence" value="ECO:0007669"/>
    <property type="project" value="TreeGrafter"/>
</dbReference>
<accession>G3BFM4</accession>
<dbReference type="PRINTS" id="PR00081">
    <property type="entry name" value="GDHRDH"/>
</dbReference>
<dbReference type="Gene3D" id="3.40.50.720">
    <property type="entry name" value="NAD(P)-binding Rossmann-like Domain"/>
    <property type="match status" value="1"/>
</dbReference>
<gene>
    <name evidence="4" type="ORF">CANTEDRAFT_116078</name>
</gene>
<sequence>MPTYFIAGANRGIGYSYVKLLSADPSNLVIATVRNHHDQSLQDLKRPNLKVVHVDMTDPYATFVEAFRPIEKWAPDGVDVMIHNAAVIGSPLFVPIEQYDVDKYPHLLSVNVGGPAKTYKALYPYIFKGKHPKRIVFISSLMGQFGLSMHANAYGAAKAGLNHLGVQIAGQNATADNQLIRESVTVLVHPGEVDTDGAAEGKTLLAPDQFITPDHSASETLKLVDRLTVADSGKFFVYNGQEIPF</sequence>
<evidence type="ECO:0000313" key="4">
    <source>
        <dbReference type="EMBL" id="EGV60053.1"/>
    </source>
</evidence>
<dbReference type="KEGG" id="cten:18248157"/>
<dbReference type="EMBL" id="GL996528">
    <property type="protein sequence ID" value="EGV60053.1"/>
    <property type="molecule type" value="Genomic_DNA"/>
</dbReference>
<dbReference type="OrthoDB" id="4096546at2759"/>
<dbReference type="AlphaFoldDB" id="G3BFM4"/>
<keyword evidence="5" id="KW-1185">Reference proteome</keyword>
<evidence type="ECO:0000256" key="1">
    <source>
        <dbReference type="ARBA" id="ARBA00006484"/>
    </source>
</evidence>
<dbReference type="GO" id="GO:0016491">
    <property type="term" value="F:oxidoreductase activity"/>
    <property type="evidence" value="ECO:0007669"/>
    <property type="project" value="UniProtKB-KW"/>
</dbReference>
<dbReference type="InterPro" id="IPR002347">
    <property type="entry name" value="SDR_fam"/>
</dbReference>
<dbReference type="eggNOG" id="KOG1611">
    <property type="taxonomic scope" value="Eukaryota"/>
</dbReference>
<dbReference type="PANTHER" id="PTHR43544">
    <property type="entry name" value="SHORT-CHAIN DEHYDROGENASE/REDUCTASE"/>
    <property type="match status" value="1"/>
</dbReference>
<comment type="similarity">
    <text evidence="1">Belongs to the short-chain dehydrogenases/reductases (SDR) family.</text>
</comment>
<dbReference type="InterPro" id="IPR020904">
    <property type="entry name" value="Sc_DH/Rdtase_CS"/>
</dbReference>
<proteinExistence type="inferred from homology"/>
<dbReference type="HOGENOM" id="CLU_010194_9_1_1"/>
<evidence type="ECO:0000256" key="2">
    <source>
        <dbReference type="ARBA" id="ARBA00022857"/>
    </source>
</evidence>
<evidence type="ECO:0000256" key="3">
    <source>
        <dbReference type="ARBA" id="ARBA00023002"/>
    </source>
</evidence>
<name>G3BFM4_CANTC</name>
<dbReference type="Pfam" id="PF00106">
    <property type="entry name" value="adh_short"/>
    <property type="match status" value="1"/>
</dbReference>
<dbReference type="GeneID" id="18248157"/>
<keyword evidence="2" id="KW-0521">NADP</keyword>
<evidence type="ECO:0000313" key="5">
    <source>
        <dbReference type="Proteomes" id="UP000000707"/>
    </source>
</evidence>
<dbReference type="PANTHER" id="PTHR43544:SF7">
    <property type="entry name" value="NADB-LER2"/>
    <property type="match status" value="1"/>
</dbReference>